<feature type="transmembrane region" description="Helical" evidence="6">
    <location>
        <begin position="488"/>
        <end position="510"/>
    </location>
</feature>
<dbReference type="SUPFAM" id="SSF48452">
    <property type="entry name" value="TPR-like"/>
    <property type="match status" value="1"/>
</dbReference>
<feature type="region of interest" description="Disordered" evidence="5">
    <location>
        <begin position="1"/>
        <end position="32"/>
    </location>
</feature>
<dbReference type="PANTHER" id="PTHR37422:SF13">
    <property type="entry name" value="LIPOPOLYSACCHARIDE BIOSYNTHESIS PROTEIN PA4999-RELATED"/>
    <property type="match status" value="1"/>
</dbReference>
<dbReference type="Proteomes" id="UP001217485">
    <property type="component" value="Unassembled WGS sequence"/>
</dbReference>
<feature type="transmembrane region" description="Helical" evidence="6">
    <location>
        <begin position="64"/>
        <end position="83"/>
    </location>
</feature>
<dbReference type="GO" id="GO:0016874">
    <property type="term" value="F:ligase activity"/>
    <property type="evidence" value="ECO:0007669"/>
    <property type="project" value="UniProtKB-KW"/>
</dbReference>
<keyword evidence="8" id="KW-0436">Ligase</keyword>
<feature type="transmembrane region" description="Helical" evidence="6">
    <location>
        <begin position="308"/>
        <end position="327"/>
    </location>
</feature>
<gene>
    <name evidence="8" type="ORF">POL72_43445</name>
</gene>
<keyword evidence="2 6" id="KW-0812">Transmembrane</keyword>
<dbReference type="EMBL" id="JAQNDK010000005">
    <property type="protein sequence ID" value="MDC0684650.1"/>
    <property type="molecule type" value="Genomic_DNA"/>
</dbReference>
<dbReference type="Pfam" id="PF04932">
    <property type="entry name" value="Wzy_C"/>
    <property type="match status" value="1"/>
</dbReference>
<feature type="transmembrane region" description="Helical" evidence="6">
    <location>
        <begin position="156"/>
        <end position="174"/>
    </location>
</feature>
<feature type="compositionally biased region" description="Low complexity" evidence="5">
    <location>
        <begin position="21"/>
        <end position="32"/>
    </location>
</feature>
<dbReference type="InterPro" id="IPR011990">
    <property type="entry name" value="TPR-like_helical_dom_sf"/>
</dbReference>
<proteinExistence type="predicted"/>
<keyword evidence="3 6" id="KW-1133">Transmembrane helix</keyword>
<sequence length="892" mass="93904">MTTDSTRPKLRSPAELRRSMGAAARGRPGGAAPPVAERVIPWLLGATVAGSVLSIGAVHTPTLALVSAVVAIAAALSLRASALGGEASHVKTLPALTLLGLTAYTLLQAVPMPLAWLDRLSPASADIWSRSLMPLGEAAPRYASVSLDPGATLVEAVKWLTYTGVFITAAFVGARRGAKLGITLVFGSAFLAALTTIAHGLLGATTVFGLYQPRFSVASWHVGPLLNPNNLAGYLNLGILSGVGLLLTSRPHLPAWVIGVGLTTIVGVGIIASSRGGLLALPLGLALFALLSRRRRGRHRAAARGRGAAAWLLSVAIGGGALLAALATTNRTLSEMADDNLDKLSLFRSTLPLLADHWLLGIGRGAFETVFPAYRQSPGNIVFTHAENVVIQWAAEWGAPVAAASLVALGVAFRPGKIALRASTAALGAWVGCAVLLLQNLFDLGLEVPGVSIALAATLGSLWGEAHGERPRQEAPAGEPGPERWRPWLAAGCAALSALVLVSLMVRFGWRDVDHDRRSLRAQSDAGAASGAGWPRFREELRAAILRHPAEPYFPLLGAVAALRGGGESPIPWLQRTLERSRRHGRAHLLLAEVLASRGAKEQALLSLRLAVEDDPGVTDTAAGLARQWTHTWEELLRAVPEGKAGVAVLERMATTGDRRDEVDLRLRCAEEAIERDRARIGAHWAAGDALLAMLEAPGSARCGGDDGRRAACEREIEAHAAAVQGLDDRSFFAVQLRARLLLLGKKSAEAEQLLAGSCERLDNRAGCLRLRVVAAAQMASSERLLPALRELLSASCTSLAACAATSTWAGDLLAARGDYPSAVTHYARAAQDEPTEERLLKLADAAGRAGAHIEASKALERLLQRRGGQDPALRKRILEEKAKALAPSLSP</sequence>
<dbReference type="PANTHER" id="PTHR37422">
    <property type="entry name" value="TEICHURONIC ACID BIOSYNTHESIS PROTEIN TUAE"/>
    <property type="match status" value="1"/>
</dbReference>
<keyword evidence="4 6" id="KW-0472">Membrane</keyword>
<evidence type="ECO:0000256" key="3">
    <source>
        <dbReference type="ARBA" id="ARBA00022989"/>
    </source>
</evidence>
<name>A0ABT5CE12_9BACT</name>
<feature type="transmembrane region" description="Helical" evidence="6">
    <location>
        <begin position="397"/>
        <end position="413"/>
    </location>
</feature>
<evidence type="ECO:0000256" key="6">
    <source>
        <dbReference type="SAM" id="Phobius"/>
    </source>
</evidence>
<dbReference type="Gene3D" id="1.25.40.10">
    <property type="entry name" value="Tetratricopeptide repeat domain"/>
    <property type="match status" value="1"/>
</dbReference>
<feature type="transmembrane region" description="Helical" evidence="6">
    <location>
        <begin position="181"/>
        <end position="211"/>
    </location>
</feature>
<reference evidence="8 9" key="1">
    <citation type="submission" date="2023-01" db="EMBL/GenBank/DDBJ databases">
        <title>Minimal conservation of predation-associated metabolite biosynthetic gene clusters underscores biosynthetic potential of Myxococcota including descriptions for ten novel species: Archangium lansinium sp. nov., Myxococcus landrumus sp. nov., Nannocystis bai.</title>
        <authorList>
            <person name="Ahearne A."/>
            <person name="Stevens C."/>
            <person name="Dowd S."/>
        </authorList>
    </citation>
    <scope>NUCLEOTIDE SEQUENCE [LARGE SCALE GENOMIC DNA]</scope>
    <source>
        <strain evidence="8 9">WIWO2</strain>
    </source>
</reference>
<comment type="caution">
    <text evidence="8">The sequence shown here is derived from an EMBL/GenBank/DDBJ whole genome shotgun (WGS) entry which is preliminary data.</text>
</comment>
<feature type="domain" description="O-antigen ligase-related" evidence="7">
    <location>
        <begin position="265"/>
        <end position="403"/>
    </location>
</feature>
<feature type="transmembrane region" description="Helical" evidence="6">
    <location>
        <begin position="255"/>
        <end position="272"/>
    </location>
</feature>
<feature type="transmembrane region" description="Helical" evidence="6">
    <location>
        <begin position="231"/>
        <end position="248"/>
    </location>
</feature>
<evidence type="ECO:0000313" key="8">
    <source>
        <dbReference type="EMBL" id="MDC0684650.1"/>
    </source>
</evidence>
<evidence type="ECO:0000313" key="9">
    <source>
        <dbReference type="Proteomes" id="UP001217485"/>
    </source>
</evidence>
<feature type="transmembrane region" description="Helical" evidence="6">
    <location>
        <begin position="278"/>
        <end position="296"/>
    </location>
</feature>
<evidence type="ECO:0000256" key="4">
    <source>
        <dbReference type="ARBA" id="ARBA00023136"/>
    </source>
</evidence>
<keyword evidence="9" id="KW-1185">Reference proteome</keyword>
<feature type="transmembrane region" description="Helical" evidence="6">
    <location>
        <begin position="39"/>
        <end position="58"/>
    </location>
</feature>
<evidence type="ECO:0000256" key="5">
    <source>
        <dbReference type="SAM" id="MobiDB-lite"/>
    </source>
</evidence>
<protein>
    <submittedName>
        <fullName evidence="8">O-antigen ligase family protein</fullName>
    </submittedName>
</protein>
<feature type="transmembrane region" description="Helical" evidence="6">
    <location>
        <begin position="425"/>
        <end position="442"/>
    </location>
</feature>
<evidence type="ECO:0000256" key="2">
    <source>
        <dbReference type="ARBA" id="ARBA00022692"/>
    </source>
</evidence>
<feature type="transmembrane region" description="Helical" evidence="6">
    <location>
        <begin position="95"/>
        <end position="116"/>
    </location>
</feature>
<comment type="subcellular location">
    <subcellularLocation>
        <location evidence="1">Membrane</location>
        <topology evidence="1">Multi-pass membrane protein</topology>
    </subcellularLocation>
</comment>
<dbReference type="InterPro" id="IPR051533">
    <property type="entry name" value="WaaL-like"/>
</dbReference>
<dbReference type="RefSeq" id="WP_272102778.1">
    <property type="nucleotide sequence ID" value="NZ_JAQNDK010000005.1"/>
</dbReference>
<evidence type="ECO:0000256" key="1">
    <source>
        <dbReference type="ARBA" id="ARBA00004141"/>
    </source>
</evidence>
<evidence type="ECO:0000259" key="7">
    <source>
        <dbReference type="Pfam" id="PF04932"/>
    </source>
</evidence>
<dbReference type="InterPro" id="IPR007016">
    <property type="entry name" value="O-antigen_ligase-rel_domated"/>
</dbReference>
<accession>A0ABT5CE12</accession>
<organism evidence="8 9">
    <name type="scientific">Sorangium atrum</name>
    <dbReference type="NCBI Taxonomy" id="2995308"/>
    <lineage>
        <taxon>Bacteria</taxon>
        <taxon>Pseudomonadati</taxon>
        <taxon>Myxococcota</taxon>
        <taxon>Polyangia</taxon>
        <taxon>Polyangiales</taxon>
        <taxon>Polyangiaceae</taxon>
        <taxon>Sorangium</taxon>
    </lineage>
</organism>